<dbReference type="Proteomes" id="UP001224781">
    <property type="component" value="Unassembled WGS sequence"/>
</dbReference>
<feature type="chain" id="PRO_5047061872" description="Lipoprotein" evidence="1">
    <location>
        <begin position="18"/>
        <end position="111"/>
    </location>
</feature>
<dbReference type="PROSITE" id="PS51257">
    <property type="entry name" value="PROKAR_LIPOPROTEIN"/>
    <property type="match status" value="1"/>
</dbReference>
<reference evidence="2 3" key="1">
    <citation type="submission" date="2023-07" db="EMBL/GenBank/DDBJ databases">
        <title>Functional and genomic diversity of the sorghum phyllosphere microbiome.</title>
        <authorList>
            <person name="Shade A."/>
        </authorList>
    </citation>
    <scope>NUCLEOTIDE SEQUENCE [LARGE SCALE GENOMIC DNA]</scope>
    <source>
        <strain evidence="2 3">SORGH_AS_1126</strain>
    </source>
</reference>
<feature type="signal peptide" evidence="1">
    <location>
        <begin position="1"/>
        <end position="17"/>
    </location>
</feature>
<evidence type="ECO:0000313" key="2">
    <source>
        <dbReference type="EMBL" id="MDQ1186993.1"/>
    </source>
</evidence>
<evidence type="ECO:0000256" key="1">
    <source>
        <dbReference type="SAM" id="SignalP"/>
    </source>
</evidence>
<evidence type="ECO:0008006" key="4">
    <source>
        <dbReference type="Google" id="ProtNLM"/>
    </source>
</evidence>
<sequence length="111" mass="11489">MHFKKITFITLLCSALAGCGMTLPLKGQTASGAETFSGKATGYVDGAGTIELTSSKGRKCTGTFVYVTKRNGEGTFTCQDGKSGDFKFVSTGLRGTGSGTIAGELFTFTFG</sequence>
<accession>A0ABU0UQG4</accession>
<name>A0ABU0UQG4_9HYPH</name>
<keyword evidence="1" id="KW-0732">Signal</keyword>
<protein>
    <recommendedName>
        <fullName evidence="4">Lipoprotein</fullName>
    </recommendedName>
</protein>
<dbReference type="RefSeq" id="WP_113225145.1">
    <property type="nucleotide sequence ID" value="NZ_JAUTBL010000002.1"/>
</dbReference>
<dbReference type="EMBL" id="JAUTBL010000002">
    <property type="protein sequence ID" value="MDQ1186993.1"/>
    <property type="molecule type" value="Genomic_DNA"/>
</dbReference>
<organism evidence="2 3">
    <name type="scientific">Agrobacterium larrymoorei</name>
    <dbReference type="NCBI Taxonomy" id="160699"/>
    <lineage>
        <taxon>Bacteria</taxon>
        <taxon>Pseudomonadati</taxon>
        <taxon>Pseudomonadota</taxon>
        <taxon>Alphaproteobacteria</taxon>
        <taxon>Hyphomicrobiales</taxon>
        <taxon>Rhizobiaceae</taxon>
        <taxon>Rhizobium/Agrobacterium group</taxon>
        <taxon>Agrobacterium</taxon>
    </lineage>
</organism>
<comment type="caution">
    <text evidence="2">The sequence shown here is derived from an EMBL/GenBank/DDBJ whole genome shotgun (WGS) entry which is preliminary data.</text>
</comment>
<gene>
    <name evidence="2" type="ORF">QE408_004136</name>
</gene>
<keyword evidence="3" id="KW-1185">Reference proteome</keyword>
<proteinExistence type="predicted"/>
<evidence type="ECO:0000313" key="3">
    <source>
        <dbReference type="Proteomes" id="UP001224781"/>
    </source>
</evidence>